<keyword evidence="1" id="KW-0472">Membrane</keyword>
<keyword evidence="1" id="KW-0812">Transmembrane</keyword>
<dbReference type="InterPro" id="IPR003784">
    <property type="entry name" value="BioY"/>
</dbReference>
<dbReference type="Pfam" id="PF02632">
    <property type="entry name" value="BioY"/>
    <property type="match status" value="1"/>
</dbReference>
<dbReference type="GO" id="GO:0015225">
    <property type="term" value="F:biotin transmembrane transporter activity"/>
    <property type="evidence" value="ECO:0007669"/>
    <property type="project" value="InterPro"/>
</dbReference>
<evidence type="ECO:0008006" key="3">
    <source>
        <dbReference type="Google" id="ProtNLM"/>
    </source>
</evidence>
<evidence type="ECO:0000313" key="2">
    <source>
        <dbReference type="EMBL" id="SUZ69584.1"/>
    </source>
</evidence>
<dbReference type="EMBL" id="UINC01001066">
    <property type="protein sequence ID" value="SUZ69584.1"/>
    <property type="molecule type" value="Genomic_DNA"/>
</dbReference>
<feature type="transmembrane region" description="Helical" evidence="1">
    <location>
        <begin position="34"/>
        <end position="56"/>
    </location>
</feature>
<proteinExistence type="predicted"/>
<dbReference type="PIRSF" id="PIRSF016661">
    <property type="entry name" value="BioY"/>
    <property type="match status" value="1"/>
</dbReference>
<sequence length="202" mass="21799">MKSHPQVMTYPSMSAALLLGEADSKIHRAVRYTLLTLAGSALITLCTQISLPLFPVPMTLQTFAVFLIGLTYGWRLGGITVALYLLEGALGLPVFSGGKGGMIVFMGPTAGYLVGFLLAATACGWFAERGFDRSYFKLLVALLVGNVLLYAPGLLWLGTLIGWDKPVLEYGLYPFIGGDLLKIAMAVLLLPTAWKVVNRLKQ</sequence>
<dbReference type="PANTHER" id="PTHR34295">
    <property type="entry name" value="BIOTIN TRANSPORTER BIOY"/>
    <property type="match status" value="1"/>
</dbReference>
<dbReference type="PANTHER" id="PTHR34295:SF1">
    <property type="entry name" value="BIOTIN TRANSPORTER BIOY"/>
    <property type="match status" value="1"/>
</dbReference>
<dbReference type="AlphaFoldDB" id="A0A381PSG0"/>
<feature type="transmembrane region" description="Helical" evidence="1">
    <location>
        <begin position="175"/>
        <end position="197"/>
    </location>
</feature>
<feature type="transmembrane region" description="Helical" evidence="1">
    <location>
        <begin position="139"/>
        <end position="163"/>
    </location>
</feature>
<dbReference type="Gene3D" id="1.10.1760.20">
    <property type="match status" value="1"/>
</dbReference>
<name>A0A381PSG0_9ZZZZ</name>
<feature type="transmembrane region" description="Helical" evidence="1">
    <location>
        <begin position="63"/>
        <end position="85"/>
    </location>
</feature>
<keyword evidence="1" id="KW-1133">Transmembrane helix</keyword>
<accession>A0A381PSG0</accession>
<evidence type="ECO:0000256" key="1">
    <source>
        <dbReference type="SAM" id="Phobius"/>
    </source>
</evidence>
<protein>
    <recommendedName>
        <fullName evidence="3">Biotin transporter</fullName>
    </recommendedName>
</protein>
<organism evidence="2">
    <name type="scientific">marine metagenome</name>
    <dbReference type="NCBI Taxonomy" id="408172"/>
    <lineage>
        <taxon>unclassified sequences</taxon>
        <taxon>metagenomes</taxon>
        <taxon>ecological metagenomes</taxon>
    </lineage>
</organism>
<dbReference type="GO" id="GO:0005886">
    <property type="term" value="C:plasma membrane"/>
    <property type="evidence" value="ECO:0007669"/>
    <property type="project" value="InterPro"/>
</dbReference>
<feature type="transmembrane region" description="Helical" evidence="1">
    <location>
        <begin position="105"/>
        <end position="127"/>
    </location>
</feature>
<reference evidence="2" key="1">
    <citation type="submission" date="2018-05" db="EMBL/GenBank/DDBJ databases">
        <authorList>
            <person name="Lanie J.A."/>
            <person name="Ng W.-L."/>
            <person name="Kazmierczak K.M."/>
            <person name="Andrzejewski T.M."/>
            <person name="Davidsen T.M."/>
            <person name="Wayne K.J."/>
            <person name="Tettelin H."/>
            <person name="Glass J.I."/>
            <person name="Rusch D."/>
            <person name="Podicherti R."/>
            <person name="Tsui H.-C.T."/>
            <person name="Winkler M.E."/>
        </authorList>
    </citation>
    <scope>NUCLEOTIDE SEQUENCE</scope>
</reference>
<gene>
    <name evidence="2" type="ORF">METZ01_LOCUS22438</name>
</gene>